<evidence type="ECO:0000256" key="1">
    <source>
        <dbReference type="ARBA" id="ARBA00022574"/>
    </source>
</evidence>
<dbReference type="PROSITE" id="PS00678">
    <property type="entry name" value="WD_REPEATS_1"/>
    <property type="match status" value="1"/>
</dbReference>
<evidence type="ECO:0000313" key="5">
    <source>
        <dbReference type="EMBL" id="KZP23124.1"/>
    </source>
</evidence>
<feature type="region of interest" description="Disordered" evidence="4">
    <location>
        <begin position="1"/>
        <end position="22"/>
    </location>
</feature>
<keyword evidence="2" id="KW-0677">Repeat</keyword>
<dbReference type="InterPro" id="IPR001680">
    <property type="entry name" value="WD40_rpt"/>
</dbReference>
<dbReference type="InterPro" id="IPR036322">
    <property type="entry name" value="WD40_repeat_dom_sf"/>
</dbReference>
<dbReference type="InterPro" id="IPR015943">
    <property type="entry name" value="WD40/YVTN_repeat-like_dom_sf"/>
</dbReference>
<dbReference type="AlphaFoldDB" id="A0A166LMK7"/>
<feature type="non-terminal residue" evidence="5">
    <location>
        <position position="1"/>
    </location>
</feature>
<dbReference type="InterPro" id="IPR019775">
    <property type="entry name" value="WD40_repeat_CS"/>
</dbReference>
<dbReference type="PROSITE" id="PS50082">
    <property type="entry name" value="WD_REPEATS_2"/>
    <property type="match status" value="2"/>
</dbReference>
<sequence length="153" mass="16853">PFEGHTESVRSVALSPDGEHVASGSADQTIRIWNARTGKLVRGPFKWHTDSVASVAFSPDGKHLVSGSFDKTIRIFQIPTDASSQSRELQSYTSTSYIANGWMQNYPTELLFWVPPEYRTGLCQSGDTVVLGQSTCLDITHFVCGDNWAECHA</sequence>
<name>A0A166LMK7_9AGAM</name>
<dbReference type="PROSITE" id="PS50294">
    <property type="entry name" value="WD_REPEATS_REGION"/>
    <property type="match status" value="2"/>
</dbReference>
<dbReference type="GO" id="GO:1990234">
    <property type="term" value="C:transferase complex"/>
    <property type="evidence" value="ECO:0007669"/>
    <property type="project" value="UniProtKB-ARBA"/>
</dbReference>
<organism evidence="5 6">
    <name type="scientific">Athelia psychrophila</name>
    <dbReference type="NCBI Taxonomy" id="1759441"/>
    <lineage>
        <taxon>Eukaryota</taxon>
        <taxon>Fungi</taxon>
        <taxon>Dikarya</taxon>
        <taxon>Basidiomycota</taxon>
        <taxon>Agaricomycotina</taxon>
        <taxon>Agaricomycetes</taxon>
        <taxon>Agaricomycetidae</taxon>
        <taxon>Atheliales</taxon>
        <taxon>Atheliaceae</taxon>
        <taxon>Athelia</taxon>
    </lineage>
</organism>
<dbReference type="Gene3D" id="2.130.10.10">
    <property type="entry name" value="YVTN repeat-like/Quinoprotein amine dehydrogenase"/>
    <property type="match status" value="1"/>
</dbReference>
<gene>
    <name evidence="5" type="ORF">FIBSPDRAFT_737774</name>
</gene>
<evidence type="ECO:0000256" key="4">
    <source>
        <dbReference type="SAM" id="MobiDB-lite"/>
    </source>
</evidence>
<proteinExistence type="predicted"/>
<dbReference type="STRING" id="436010.A0A166LMK7"/>
<dbReference type="OrthoDB" id="6262491at2759"/>
<dbReference type="EMBL" id="KV417534">
    <property type="protein sequence ID" value="KZP23124.1"/>
    <property type="molecule type" value="Genomic_DNA"/>
</dbReference>
<keyword evidence="6" id="KW-1185">Reference proteome</keyword>
<dbReference type="SMART" id="SM00320">
    <property type="entry name" value="WD40"/>
    <property type="match status" value="2"/>
</dbReference>
<dbReference type="PANTHER" id="PTHR22847:SF637">
    <property type="entry name" value="WD REPEAT DOMAIN 5B"/>
    <property type="match status" value="1"/>
</dbReference>
<dbReference type="Pfam" id="PF00400">
    <property type="entry name" value="WD40"/>
    <property type="match status" value="2"/>
</dbReference>
<dbReference type="SUPFAM" id="SSF50978">
    <property type="entry name" value="WD40 repeat-like"/>
    <property type="match status" value="1"/>
</dbReference>
<reference evidence="5 6" key="1">
    <citation type="journal article" date="2016" name="Mol. Biol. Evol.">
        <title>Comparative Genomics of Early-Diverging Mushroom-Forming Fungi Provides Insights into the Origins of Lignocellulose Decay Capabilities.</title>
        <authorList>
            <person name="Nagy L.G."/>
            <person name="Riley R."/>
            <person name="Tritt A."/>
            <person name="Adam C."/>
            <person name="Daum C."/>
            <person name="Floudas D."/>
            <person name="Sun H."/>
            <person name="Yadav J.S."/>
            <person name="Pangilinan J."/>
            <person name="Larsson K.H."/>
            <person name="Matsuura K."/>
            <person name="Barry K."/>
            <person name="Labutti K."/>
            <person name="Kuo R."/>
            <person name="Ohm R.A."/>
            <person name="Bhattacharya S.S."/>
            <person name="Shirouzu T."/>
            <person name="Yoshinaga Y."/>
            <person name="Martin F.M."/>
            <person name="Grigoriev I.V."/>
            <person name="Hibbett D.S."/>
        </authorList>
    </citation>
    <scope>NUCLEOTIDE SEQUENCE [LARGE SCALE GENOMIC DNA]</scope>
    <source>
        <strain evidence="5 6">CBS 109695</strain>
    </source>
</reference>
<keyword evidence="1 3" id="KW-0853">WD repeat</keyword>
<feature type="repeat" description="WD" evidence="3">
    <location>
        <begin position="2"/>
        <end position="43"/>
    </location>
</feature>
<evidence type="ECO:0000256" key="2">
    <source>
        <dbReference type="ARBA" id="ARBA00022737"/>
    </source>
</evidence>
<dbReference type="Proteomes" id="UP000076532">
    <property type="component" value="Unassembled WGS sequence"/>
</dbReference>
<feature type="repeat" description="WD" evidence="3">
    <location>
        <begin position="45"/>
        <end position="86"/>
    </location>
</feature>
<accession>A0A166LMK7</accession>
<evidence type="ECO:0000256" key="3">
    <source>
        <dbReference type="PROSITE-ProRule" id="PRU00221"/>
    </source>
</evidence>
<dbReference type="PANTHER" id="PTHR22847">
    <property type="entry name" value="WD40 REPEAT PROTEIN"/>
    <property type="match status" value="1"/>
</dbReference>
<protein>
    <submittedName>
        <fullName evidence="5">Prolyl oligopeptidase</fullName>
    </submittedName>
</protein>
<evidence type="ECO:0000313" key="6">
    <source>
        <dbReference type="Proteomes" id="UP000076532"/>
    </source>
</evidence>